<name>A0A8T0C7R4_9GAMM</name>
<evidence type="ECO:0000313" key="2">
    <source>
        <dbReference type="Proteomes" id="UP000016480"/>
    </source>
</evidence>
<organism evidence="1 2">
    <name type="scientific">Pseudoalteromonas rubra</name>
    <dbReference type="NCBI Taxonomy" id="43658"/>
    <lineage>
        <taxon>Bacteria</taxon>
        <taxon>Pseudomonadati</taxon>
        <taxon>Pseudomonadota</taxon>
        <taxon>Gammaproteobacteria</taxon>
        <taxon>Alteromonadales</taxon>
        <taxon>Pseudoalteromonadaceae</taxon>
        <taxon>Pseudoalteromonas</taxon>
    </lineage>
</organism>
<proteinExistence type="predicted"/>
<evidence type="ECO:0000313" key="1">
    <source>
        <dbReference type="EMBL" id="KAF7786092.1"/>
    </source>
</evidence>
<reference evidence="1 2" key="1">
    <citation type="journal article" date="2012" name="J. Bacteriol.">
        <title>Genome sequence of the cycloprodigiosin-producing bacterial strain Pseudoalteromonas rubra ATCC 29570(T).</title>
        <authorList>
            <person name="Xie B.B."/>
            <person name="Shu Y.L."/>
            <person name="Qin Q.L."/>
            <person name="Rong J.C."/>
            <person name="Zhang X.Y."/>
            <person name="Chen X.L."/>
            <person name="Zhou B.C."/>
            <person name="Zhang Y.Z."/>
        </authorList>
    </citation>
    <scope>NUCLEOTIDE SEQUENCE [LARGE SCALE GENOMIC DNA]</scope>
    <source>
        <strain evidence="1 2">DSM 6842</strain>
    </source>
</reference>
<gene>
    <name evidence="1" type="ORF">PRUB_a0548</name>
</gene>
<dbReference type="AlphaFoldDB" id="A0A8T0C7R4"/>
<dbReference type="EMBL" id="AHCD03000035">
    <property type="protein sequence ID" value="KAF7786092.1"/>
    <property type="molecule type" value="Genomic_DNA"/>
</dbReference>
<protein>
    <submittedName>
        <fullName evidence="1">Uncharacterized protein</fullName>
    </submittedName>
</protein>
<sequence length="69" mass="7805">MLSQNPVYCPFISITPFAENTDFTTLHLNIVIFKTVTSGLSADKLAFDLLKRYYDNSVHMALFTAIFPT</sequence>
<dbReference type="Proteomes" id="UP000016480">
    <property type="component" value="Unassembled WGS sequence"/>
</dbReference>
<comment type="caution">
    <text evidence="1">The sequence shown here is derived from an EMBL/GenBank/DDBJ whole genome shotgun (WGS) entry which is preliminary data.</text>
</comment>
<accession>A0A8T0C7R4</accession>